<feature type="compositionally biased region" description="Basic residues" evidence="1">
    <location>
        <begin position="70"/>
        <end position="86"/>
    </location>
</feature>
<gene>
    <name evidence="3" type="ORF">SNE40_013458</name>
</gene>
<feature type="compositionally biased region" description="Acidic residues" evidence="1">
    <location>
        <begin position="221"/>
        <end position="234"/>
    </location>
</feature>
<reference evidence="3 4" key="1">
    <citation type="submission" date="2024-01" db="EMBL/GenBank/DDBJ databases">
        <title>The genome of the rayed Mediterranean limpet Patella caerulea (Linnaeus, 1758).</title>
        <authorList>
            <person name="Anh-Thu Weber A."/>
            <person name="Halstead-Nussloch G."/>
        </authorList>
    </citation>
    <scope>NUCLEOTIDE SEQUENCE [LARGE SCALE GENOMIC DNA]</scope>
    <source>
        <strain evidence="3">AATW-2023a</strain>
        <tissue evidence="3">Whole specimen</tissue>
    </source>
</reference>
<dbReference type="InterPro" id="IPR042653">
    <property type="entry name" value="Leng9"/>
</dbReference>
<dbReference type="InterPro" id="IPR016135">
    <property type="entry name" value="UBQ-conjugating_enzyme/RWD"/>
</dbReference>
<dbReference type="PANTHER" id="PTHR46729">
    <property type="entry name" value="LEUKOCYTE RECEPTOR CLUSTER MEMBER 9"/>
    <property type="match status" value="1"/>
</dbReference>
<feature type="compositionally biased region" description="Polar residues" evidence="1">
    <location>
        <begin position="240"/>
        <end position="249"/>
    </location>
</feature>
<dbReference type="AlphaFoldDB" id="A0AAN8JDI0"/>
<feature type="domain" description="RWD" evidence="2">
    <location>
        <begin position="1"/>
        <end position="66"/>
    </location>
</feature>
<accession>A0AAN8JDI0</accession>
<dbReference type="InterPro" id="IPR006575">
    <property type="entry name" value="RWD_dom"/>
</dbReference>
<evidence type="ECO:0000313" key="3">
    <source>
        <dbReference type="EMBL" id="KAK6174895.1"/>
    </source>
</evidence>
<comment type="caution">
    <text evidence="3">The sequence shown here is derived from an EMBL/GenBank/DDBJ whole genome shotgun (WGS) entry which is preliminary data.</text>
</comment>
<dbReference type="Proteomes" id="UP001347796">
    <property type="component" value="Unassembled WGS sequence"/>
</dbReference>
<organism evidence="3 4">
    <name type="scientific">Patella caerulea</name>
    <name type="common">Rayed Mediterranean limpet</name>
    <dbReference type="NCBI Taxonomy" id="87958"/>
    <lineage>
        <taxon>Eukaryota</taxon>
        <taxon>Metazoa</taxon>
        <taxon>Spiralia</taxon>
        <taxon>Lophotrochozoa</taxon>
        <taxon>Mollusca</taxon>
        <taxon>Gastropoda</taxon>
        <taxon>Patellogastropoda</taxon>
        <taxon>Patelloidea</taxon>
        <taxon>Patellidae</taxon>
        <taxon>Patella</taxon>
    </lineage>
</organism>
<dbReference type="Gene3D" id="3.10.110.10">
    <property type="entry name" value="Ubiquitin Conjugating Enzyme"/>
    <property type="match status" value="1"/>
</dbReference>
<proteinExistence type="predicted"/>
<dbReference type="InterPro" id="IPR040459">
    <property type="entry name" value="MJ1316"/>
</dbReference>
<dbReference type="EMBL" id="JAZGQO010000010">
    <property type="protein sequence ID" value="KAK6174895.1"/>
    <property type="molecule type" value="Genomic_DNA"/>
</dbReference>
<feature type="region of interest" description="Disordered" evidence="1">
    <location>
        <begin position="208"/>
        <end position="252"/>
    </location>
</feature>
<dbReference type="InterPro" id="IPR019510">
    <property type="entry name" value="AKAP7-like_phosphoesterase"/>
</dbReference>
<feature type="region of interest" description="Disordered" evidence="1">
    <location>
        <begin position="66"/>
        <end position="92"/>
    </location>
</feature>
<protein>
    <recommendedName>
        <fullName evidence="2">RWD domain-containing protein</fullName>
    </recommendedName>
</protein>
<evidence type="ECO:0000313" key="4">
    <source>
        <dbReference type="Proteomes" id="UP001347796"/>
    </source>
</evidence>
<dbReference type="SUPFAM" id="SSF54495">
    <property type="entry name" value="UBC-like"/>
    <property type="match status" value="1"/>
</dbReference>
<evidence type="ECO:0000256" key="1">
    <source>
        <dbReference type="SAM" id="MobiDB-lite"/>
    </source>
</evidence>
<dbReference type="InterPro" id="IPR009097">
    <property type="entry name" value="Cyclic_Pdiesterase"/>
</dbReference>
<name>A0AAN8JDI0_PATCE</name>
<dbReference type="Gene3D" id="3.90.1140.10">
    <property type="entry name" value="Cyclic phosphodiesterase"/>
    <property type="match status" value="1"/>
</dbReference>
<sequence length="453" mass="51726">MDLTIKFQLPTSYPKTAPKISIRAECMEEDDVLELQELLQSRTNVYLNNPMMKSLTNEAETWLKANGLGKSKKSPKGNKHKKKQKKPREDKVTVEKLASMKTADDVVKRIQWDSDLPQEDFLVGYLDRFLGIKEKYFTAFSWEDIASVDYNVLAIPKHRIQYFKYRDIKVWDKLTRLDNVFGSLGSGTKITDIIANYDQELDKWKTEKATELPSTDSNEKVDDDDSDSDSDSDDGIIVTIGTNTANPMSSHPGYWQDKLRPNYFLAIRVTDSAVQEVTSEIQDNILANQPLYRECCIPPSALHVTLCTLGLDTQEQVDSACRVLKSIRDELKDAVPAQPLVLNGVSNFYSRVVYAKIEYPDGFLDFVDQLSMCLRHEGIEIRDQHEFIPHMTIMKTSRPVSRRMGTANIDKRLYEQFTDKYLGEVNISGVYLCSMGDERQADGFYISPANIKF</sequence>
<dbReference type="PROSITE" id="PS50908">
    <property type="entry name" value="RWD"/>
    <property type="match status" value="1"/>
</dbReference>
<dbReference type="PANTHER" id="PTHR46729:SF1">
    <property type="entry name" value="LEUKOCYTE RECEPTOR CLUSTER MEMBER 9"/>
    <property type="match status" value="1"/>
</dbReference>
<dbReference type="SUPFAM" id="SSF55144">
    <property type="entry name" value="LigT-like"/>
    <property type="match status" value="1"/>
</dbReference>
<evidence type="ECO:0000259" key="2">
    <source>
        <dbReference type="PROSITE" id="PS50908"/>
    </source>
</evidence>
<dbReference type="Pfam" id="PF05773">
    <property type="entry name" value="RWD"/>
    <property type="match status" value="1"/>
</dbReference>
<keyword evidence="4" id="KW-1185">Reference proteome</keyword>
<dbReference type="Pfam" id="PF10469">
    <property type="entry name" value="AKAP7_NLS"/>
    <property type="match status" value="1"/>
</dbReference>
<dbReference type="Pfam" id="PF04457">
    <property type="entry name" value="MJ1316"/>
    <property type="match status" value="1"/>
</dbReference>